<sequence>MDIATSATQSLGSVAGIELDFLTAFGIAG</sequence>
<evidence type="ECO:0000313" key="2">
    <source>
        <dbReference type="Proteomes" id="UP000216825"/>
    </source>
</evidence>
<dbReference type="EMBL" id="CP059343">
    <property type="protein sequence ID" value="QMS56282.1"/>
    <property type="molecule type" value="Genomic_DNA"/>
</dbReference>
<accession>A0A7D7Q3V3</accession>
<dbReference type="Proteomes" id="UP000216825">
    <property type="component" value="Chromosome"/>
</dbReference>
<keyword evidence="2" id="KW-1185">Reference proteome</keyword>
<reference evidence="1" key="2">
    <citation type="submission" date="2020-07" db="EMBL/GenBank/DDBJ databases">
        <title>Genome of starter culture bacteria Kocuria salsicia reveals its technological properties and safety for usage in meat industry.</title>
        <authorList>
            <person name="Michael M."/>
            <person name="Konstantin K."/>
            <person name="Evgenii K."/>
            <person name="Galina S."/>
            <person name="Oksana K."/>
            <person name="Andrei L."/>
        </authorList>
    </citation>
    <scope>NUCLEOTIDE SEQUENCE [LARGE SCALE GENOMIC DNA]</scope>
    <source>
        <strain evidence="1">80</strain>
    </source>
</reference>
<name>A0A7D7Q3V3_KOCVA</name>
<organism evidence="1 2">
    <name type="scientific">Kocuria varians</name>
    <name type="common">Micrococcus varians</name>
    <dbReference type="NCBI Taxonomy" id="1272"/>
    <lineage>
        <taxon>Bacteria</taxon>
        <taxon>Bacillati</taxon>
        <taxon>Actinomycetota</taxon>
        <taxon>Actinomycetes</taxon>
        <taxon>Micrococcales</taxon>
        <taxon>Micrococcaceae</taxon>
        <taxon>Kocuria</taxon>
    </lineage>
</organism>
<proteinExistence type="predicted"/>
<dbReference type="AlphaFoldDB" id="A0A7D7Q3V3"/>
<protein>
    <submittedName>
        <fullName evidence="1">Uncharacterized protein</fullName>
    </submittedName>
</protein>
<reference evidence="1" key="1">
    <citation type="submission" date="2017-08" db="EMBL/GenBank/DDBJ databases">
        <authorList>
            <person name="Minaev M."/>
            <person name="Kurbakov K.A."/>
            <person name="Solodovnikova G.I."/>
            <person name="Kuznetsova O.A."/>
            <person name="Lisitsyn A.B."/>
        </authorList>
    </citation>
    <scope>NUCLEOTIDE SEQUENCE</scope>
    <source>
        <strain evidence="1">80</strain>
    </source>
</reference>
<dbReference type="KEGG" id="kvr:CIB50_0000985"/>
<gene>
    <name evidence="1" type="ORF">CIB50_0000985</name>
</gene>
<evidence type="ECO:0000313" key="1">
    <source>
        <dbReference type="EMBL" id="QMS56282.1"/>
    </source>
</evidence>